<dbReference type="PATRIC" id="fig|1121014.3.peg.612"/>
<dbReference type="Proteomes" id="UP000029085">
    <property type="component" value="Unassembled WGS sequence"/>
</dbReference>
<feature type="signal peptide" evidence="2">
    <location>
        <begin position="1"/>
        <end position="20"/>
    </location>
</feature>
<evidence type="ECO:0000259" key="3">
    <source>
        <dbReference type="Pfam" id="PF01551"/>
    </source>
</evidence>
<accession>A0A087ML11</accession>
<evidence type="ECO:0000256" key="2">
    <source>
        <dbReference type="SAM" id="SignalP"/>
    </source>
</evidence>
<dbReference type="PANTHER" id="PTHR21666">
    <property type="entry name" value="PEPTIDASE-RELATED"/>
    <property type="match status" value="1"/>
</dbReference>
<dbReference type="EMBL" id="AVCJ01000002">
    <property type="protein sequence ID" value="KFL37564.1"/>
    <property type="molecule type" value="Genomic_DNA"/>
</dbReference>
<keyword evidence="2" id="KW-0732">Signal</keyword>
<evidence type="ECO:0000256" key="1">
    <source>
        <dbReference type="SAM" id="Coils"/>
    </source>
</evidence>
<dbReference type="PANTHER" id="PTHR21666:SF270">
    <property type="entry name" value="MUREIN HYDROLASE ACTIVATOR ENVC"/>
    <property type="match status" value="1"/>
</dbReference>
<dbReference type="RefSeq" id="WP_051924305.1">
    <property type="nucleotide sequence ID" value="NZ_AVCJ01000002.1"/>
</dbReference>
<reference evidence="5" key="1">
    <citation type="submission" date="2013-08" db="EMBL/GenBank/DDBJ databases">
        <title>Genome sequencing of Arenimonas donghaensis.</title>
        <authorList>
            <person name="Chen F."/>
            <person name="Wang G."/>
        </authorList>
    </citation>
    <scope>NUCLEOTIDE SEQUENCE [LARGE SCALE GENOMIC DNA]</scope>
    <source>
        <strain evidence="5">HO3-R19</strain>
    </source>
</reference>
<dbReference type="FunFam" id="2.70.70.10:FF:000003">
    <property type="entry name" value="Murein hydrolase activator EnvC"/>
    <property type="match status" value="1"/>
</dbReference>
<dbReference type="STRING" id="1121014.N788_09255"/>
<feature type="chain" id="PRO_5001826369" description="M23ase beta-sheet core domain-containing protein" evidence="2">
    <location>
        <begin position="21"/>
        <end position="384"/>
    </location>
</feature>
<feature type="coiled-coil region" evidence="1">
    <location>
        <begin position="159"/>
        <end position="200"/>
    </location>
</feature>
<dbReference type="SUPFAM" id="SSF51261">
    <property type="entry name" value="Duplicated hybrid motif"/>
    <property type="match status" value="1"/>
</dbReference>
<name>A0A087ML11_9GAMM</name>
<feature type="domain" description="M23ase beta-sheet core" evidence="3">
    <location>
        <begin position="285"/>
        <end position="378"/>
    </location>
</feature>
<dbReference type="Pfam" id="PF01551">
    <property type="entry name" value="Peptidase_M23"/>
    <property type="match status" value="1"/>
</dbReference>
<dbReference type="Gene3D" id="2.70.70.10">
    <property type="entry name" value="Glucose Permease (Domain IIA)"/>
    <property type="match status" value="1"/>
</dbReference>
<comment type="caution">
    <text evidence="4">The sequence shown here is derived from an EMBL/GenBank/DDBJ whole genome shotgun (WGS) entry which is preliminary data.</text>
</comment>
<dbReference type="CDD" id="cd12797">
    <property type="entry name" value="M23_peptidase"/>
    <property type="match status" value="1"/>
</dbReference>
<dbReference type="Gene3D" id="6.10.250.3150">
    <property type="match status" value="1"/>
</dbReference>
<keyword evidence="1" id="KW-0175">Coiled coil</keyword>
<dbReference type="InterPro" id="IPR011055">
    <property type="entry name" value="Dup_hybrid_motif"/>
</dbReference>
<reference evidence="4 5" key="2">
    <citation type="journal article" date="2015" name="Stand. Genomic Sci.">
        <title>High quality draft genomic sequence of Arenimonas donghaensis DSM 18148(T).</title>
        <authorList>
            <person name="Chen F."/>
            <person name="Wang H."/>
            <person name="Cao Y."/>
            <person name="Li X."/>
            <person name="Wang G."/>
        </authorList>
    </citation>
    <scope>NUCLEOTIDE SEQUENCE [LARGE SCALE GENOMIC DNA]</scope>
    <source>
        <strain evidence="4 5">HO3-R19</strain>
    </source>
</reference>
<organism evidence="4 5">
    <name type="scientific">Arenimonas donghaensis DSM 18148 = HO3-R19</name>
    <dbReference type="NCBI Taxonomy" id="1121014"/>
    <lineage>
        <taxon>Bacteria</taxon>
        <taxon>Pseudomonadati</taxon>
        <taxon>Pseudomonadota</taxon>
        <taxon>Gammaproteobacteria</taxon>
        <taxon>Lysobacterales</taxon>
        <taxon>Lysobacteraceae</taxon>
        <taxon>Arenimonas</taxon>
    </lineage>
</organism>
<evidence type="ECO:0000313" key="5">
    <source>
        <dbReference type="Proteomes" id="UP000029085"/>
    </source>
</evidence>
<keyword evidence="5" id="KW-1185">Reference proteome</keyword>
<gene>
    <name evidence="4" type="ORF">N788_09255</name>
</gene>
<dbReference type="InterPro" id="IPR050570">
    <property type="entry name" value="Cell_wall_metabolism_enzyme"/>
</dbReference>
<proteinExistence type="predicted"/>
<dbReference type="InterPro" id="IPR016047">
    <property type="entry name" value="M23ase_b-sheet_dom"/>
</dbReference>
<feature type="coiled-coil region" evidence="1">
    <location>
        <begin position="22"/>
        <end position="112"/>
    </location>
</feature>
<protein>
    <recommendedName>
        <fullName evidence="3">M23ase beta-sheet core domain-containing protein</fullName>
    </recommendedName>
</protein>
<sequence>MIRRILLATCLAAMATTAAAQTADREQKEAAAEQQLQQLRKQIKTITAEQRDLEGERSAASQALRAADAQVGDAVRALRRTEAGIATTEIELRDLQAEQARLEAGLSEQREALAALVRSAYALGRHEQLKLLLAQDRMADLARVLAYHRYFQADRQERIAGLIEELQALATVAQRIQDQRDVLSAALAQQQADLAALESQRAERAKVLAGLESGFKDRAARLAALGRDEKTVLKLLEQLRDAVADIPRQVDDTRPFASRRGQLGRPLAGTVLAAFGGKLPDGRGSDGWLVAGTAGAEVRAVAPGRVAFSDWLKGYGLLVIVDHGDGWMSLYAFNDALLKDVGDWVRAGDPLATVGSSGGQGRPALYFELRRSGQPQDPKPWFRP</sequence>
<dbReference type="AlphaFoldDB" id="A0A087ML11"/>
<dbReference type="GO" id="GO:0004222">
    <property type="term" value="F:metalloendopeptidase activity"/>
    <property type="evidence" value="ECO:0007669"/>
    <property type="project" value="TreeGrafter"/>
</dbReference>
<evidence type="ECO:0000313" key="4">
    <source>
        <dbReference type="EMBL" id="KFL37564.1"/>
    </source>
</evidence>